<name>A0A4E0QQR0_9GAMM</name>
<dbReference type="AlphaFoldDB" id="A0A4E0QQR0"/>
<sequence>MKLTCIIDACSYIYLEESDFSVMIGGNNYSLLKLLDEVVTIKYSPEVSREITRHLSSTSANVLSRNNKIHSFSKLTETEYEQKLVAKVLPSPSPNKGEIDNFAVAIDLFMMGKTALVFLTDDEK</sequence>
<comment type="caution">
    <text evidence="1">The sequence shown here is derived from an EMBL/GenBank/DDBJ whole genome shotgun (WGS) entry which is preliminary data.</text>
</comment>
<accession>A0A4E0QQR0</accession>
<keyword evidence="2" id="KW-1185">Reference proteome</keyword>
<evidence type="ECO:0000313" key="1">
    <source>
        <dbReference type="EMBL" id="TGO03203.1"/>
    </source>
</evidence>
<gene>
    <name evidence="1" type="ORF">PN36_10870</name>
</gene>
<evidence type="ECO:0008006" key="3">
    <source>
        <dbReference type="Google" id="ProtNLM"/>
    </source>
</evidence>
<organism evidence="1 2">
    <name type="scientific">Candidatus Thiomargarita nelsonii</name>
    <dbReference type="NCBI Taxonomy" id="1003181"/>
    <lineage>
        <taxon>Bacteria</taxon>
        <taxon>Pseudomonadati</taxon>
        <taxon>Pseudomonadota</taxon>
        <taxon>Gammaproteobacteria</taxon>
        <taxon>Thiotrichales</taxon>
        <taxon>Thiotrichaceae</taxon>
        <taxon>Thiomargarita</taxon>
    </lineage>
</organism>
<protein>
    <recommendedName>
        <fullName evidence="3">PIN domain-containing protein</fullName>
    </recommendedName>
</protein>
<dbReference type="Proteomes" id="UP000030428">
    <property type="component" value="Unassembled WGS sequence"/>
</dbReference>
<evidence type="ECO:0000313" key="2">
    <source>
        <dbReference type="Proteomes" id="UP000030428"/>
    </source>
</evidence>
<dbReference type="EMBL" id="JSZA02000033">
    <property type="protein sequence ID" value="TGO03203.1"/>
    <property type="molecule type" value="Genomic_DNA"/>
</dbReference>
<reference evidence="1 2" key="1">
    <citation type="journal article" date="2016" name="Front. Microbiol.">
        <title>Single-Cell (Meta-)Genomics of a Dimorphic Candidatus Thiomargarita nelsonii Reveals Genomic Plasticity.</title>
        <authorList>
            <person name="Flood B.E."/>
            <person name="Fliss P."/>
            <person name="Jones D.S."/>
            <person name="Dick G.J."/>
            <person name="Jain S."/>
            <person name="Kaster A.K."/>
            <person name="Winkel M."/>
            <person name="Mussmann M."/>
            <person name="Bailey J."/>
        </authorList>
    </citation>
    <scope>NUCLEOTIDE SEQUENCE [LARGE SCALE GENOMIC DNA]</scope>
    <source>
        <strain evidence="1">Hydrate Ridge</strain>
    </source>
</reference>
<proteinExistence type="predicted"/>